<comment type="caution">
    <text evidence="5">The sequence shown here is derived from an EMBL/GenBank/DDBJ whole genome shotgun (WGS) entry which is preliminary data.</text>
</comment>
<dbReference type="SMART" id="SM00342">
    <property type="entry name" value="HTH_ARAC"/>
    <property type="match status" value="1"/>
</dbReference>
<dbReference type="GO" id="GO:0003700">
    <property type="term" value="F:DNA-binding transcription factor activity"/>
    <property type="evidence" value="ECO:0007669"/>
    <property type="project" value="InterPro"/>
</dbReference>
<dbReference type="InterPro" id="IPR037923">
    <property type="entry name" value="HTH-like"/>
</dbReference>
<evidence type="ECO:0000256" key="3">
    <source>
        <dbReference type="ARBA" id="ARBA00023163"/>
    </source>
</evidence>
<dbReference type="SUPFAM" id="SSF51215">
    <property type="entry name" value="Regulatory protein AraC"/>
    <property type="match status" value="1"/>
</dbReference>
<dbReference type="RefSeq" id="WP_281872487.1">
    <property type="nucleotide sequence ID" value="NZ_BSBO01000009.1"/>
</dbReference>
<evidence type="ECO:0000259" key="4">
    <source>
        <dbReference type="PROSITE" id="PS01124"/>
    </source>
</evidence>
<dbReference type="Gene3D" id="1.10.10.60">
    <property type="entry name" value="Homeodomain-like"/>
    <property type="match status" value="2"/>
</dbReference>
<dbReference type="AlphaFoldDB" id="A0A9W6C5Y6"/>
<name>A0A9W6C5Y6_9FIRM</name>
<keyword evidence="2" id="KW-0238">DNA-binding</keyword>
<proteinExistence type="predicted"/>
<keyword evidence="1" id="KW-0805">Transcription regulation</keyword>
<gene>
    <name evidence="5" type="ORF">Selli1_11780</name>
</gene>
<dbReference type="Pfam" id="PF12833">
    <property type="entry name" value="HTH_18"/>
    <property type="match status" value="1"/>
</dbReference>
<evidence type="ECO:0000256" key="2">
    <source>
        <dbReference type="ARBA" id="ARBA00023125"/>
    </source>
</evidence>
<dbReference type="Pfam" id="PF02311">
    <property type="entry name" value="AraC_binding"/>
    <property type="match status" value="1"/>
</dbReference>
<dbReference type="PROSITE" id="PS01124">
    <property type="entry name" value="HTH_ARAC_FAMILY_2"/>
    <property type="match status" value="1"/>
</dbReference>
<evidence type="ECO:0000313" key="6">
    <source>
        <dbReference type="Proteomes" id="UP001145145"/>
    </source>
</evidence>
<keyword evidence="6" id="KW-1185">Reference proteome</keyword>
<dbReference type="InterPro" id="IPR003313">
    <property type="entry name" value="AraC-bd"/>
</dbReference>
<evidence type="ECO:0000256" key="1">
    <source>
        <dbReference type="ARBA" id="ARBA00023015"/>
    </source>
</evidence>
<dbReference type="Gene3D" id="2.60.120.10">
    <property type="entry name" value="Jelly Rolls"/>
    <property type="match status" value="1"/>
</dbReference>
<sequence length="314" mass="36913">MSRKRKKTAEFRYYRMPEKRTIIALLGEKWQQNYGRNIDYLHFHNFLEIGYCYEGRGSMILGTEEYLFRGGEFTVIPKNYLHTTNSEPGNISTWEYLFVDVEQLLRKLVSGAPGYVDQMIQAINQKAVFAKGNEMPYLVELLKRILDTMREGKMFYLEEAEGMMLAFLSEIARKNIAFFDQPGGGVREEARMNNLIYRSLDYISDHYHERMKVSDIAAQIHISETHFRRVFSQCMGMSPLEYINLVRIQSACEYLRKTDEPIATIAGKCGYFTSSTFNRNFQKIMGMAPEEWKKRPENYEQQILQFNVRSEEGW</sequence>
<dbReference type="InterPro" id="IPR018060">
    <property type="entry name" value="HTH_AraC"/>
</dbReference>
<dbReference type="PANTHER" id="PTHR43280:SF2">
    <property type="entry name" value="HTH-TYPE TRANSCRIPTIONAL REGULATOR EXSA"/>
    <property type="match status" value="1"/>
</dbReference>
<reference evidence="5 6" key="1">
    <citation type="journal article" date="2023" name="Int. J. Syst. Evol. Microbiol.">
        <title>Sellimonas catena sp. nov., isolated from human faeces.</title>
        <authorList>
            <person name="Hisatomi A."/>
            <person name="Ohkuma M."/>
            <person name="Sakamoto M."/>
        </authorList>
    </citation>
    <scope>NUCLEOTIDE SEQUENCE [LARGE SCALE GENOMIC DNA]</scope>
    <source>
        <strain evidence="5 6">12EGH17</strain>
    </source>
</reference>
<dbReference type="InterPro" id="IPR014710">
    <property type="entry name" value="RmlC-like_jellyroll"/>
</dbReference>
<dbReference type="Proteomes" id="UP001145145">
    <property type="component" value="Unassembled WGS sequence"/>
</dbReference>
<dbReference type="InterPro" id="IPR009057">
    <property type="entry name" value="Homeodomain-like_sf"/>
</dbReference>
<evidence type="ECO:0000313" key="5">
    <source>
        <dbReference type="EMBL" id="GLG04004.1"/>
    </source>
</evidence>
<protein>
    <submittedName>
        <fullName evidence="5">Transcriptional regulator</fullName>
    </submittedName>
</protein>
<organism evidence="5 6">
    <name type="scientific">Sellimonas catena</name>
    <dbReference type="NCBI Taxonomy" id="2994035"/>
    <lineage>
        <taxon>Bacteria</taxon>
        <taxon>Bacillati</taxon>
        <taxon>Bacillota</taxon>
        <taxon>Clostridia</taxon>
        <taxon>Lachnospirales</taxon>
        <taxon>Lachnospiraceae</taxon>
        <taxon>Sellimonas</taxon>
    </lineage>
</organism>
<accession>A0A9W6C5Y6</accession>
<dbReference type="EMBL" id="BSBO01000009">
    <property type="protein sequence ID" value="GLG04004.1"/>
    <property type="molecule type" value="Genomic_DNA"/>
</dbReference>
<dbReference type="GO" id="GO:0043565">
    <property type="term" value="F:sequence-specific DNA binding"/>
    <property type="evidence" value="ECO:0007669"/>
    <property type="project" value="InterPro"/>
</dbReference>
<keyword evidence="3" id="KW-0804">Transcription</keyword>
<feature type="domain" description="HTH araC/xylS-type" evidence="4">
    <location>
        <begin position="197"/>
        <end position="295"/>
    </location>
</feature>
<dbReference type="PANTHER" id="PTHR43280">
    <property type="entry name" value="ARAC-FAMILY TRANSCRIPTIONAL REGULATOR"/>
    <property type="match status" value="1"/>
</dbReference>
<dbReference type="CDD" id="cd02208">
    <property type="entry name" value="cupin_RmlC-like"/>
    <property type="match status" value="1"/>
</dbReference>
<dbReference type="SUPFAM" id="SSF46689">
    <property type="entry name" value="Homeodomain-like"/>
    <property type="match status" value="2"/>
</dbReference>